<dbReference type="AlphaFoldDB" id="A0A9Q3HWV8"/>
<gene>
    <name evidence="1" type="ORF">O181_058862</name>
</gene>
<evidence type="ECO:0000313" key="1">
    <source>
        <dbReference type="EMBL" id="MBW0519147.1"/>
    </source>
</evidence>
<sequence>MGFPPVGMGPPTLVHLATSLFLDPVTKTRHQNHIKPRRPQHLQLEWPEVPSGVGASKTERSFPKGPSFLLRQHCLTLESGTPEH</sequence>
<dbReference type="Proteomes" id="UP000765509">
    <property type="component" value="Unassembled WGS sequence"/>
</dbReference>
<accession>A0A9Q3HWV8</accession>
<comment type="caution">
    <text evidence="1">The sequence shown here is derived from an EMBL/GenBank/DDBJ whole genome shotgun (WGS) entry which is preliminary data.</text>
</comment>
<protein>
    <submittedName>
        <fullName evidence="1">Uncharacterized protein</fullName>
    </submittedName>
</protein>
<organism evidence="1 2">
    <name type="scientific">Austropuccinia psidii MF-1</name>
    <dbReference type="NCBI Taxonomy" id="1389203"/>
    <lineage>
        <taxon>Eukaryota</taxon>
        <taxon>Fungi</taxon>
        <taxon>Dikarya</taxon>
        <taxon>Basidiomycota</taxon>
        <taxon>Pucciniomycotina</taxon>
        <taxon>Pucciniomycetes</taxon>
        <taxon>Pucciniales</taxon>
        <taxon>Sphaerophragmiaceae</taxon>
        <taxon>Austropuccinia</taxon>
    </lineage>
</organism>
<dbReference type="EMBL" id="AVOT02027166">
    <property type="protein sequence ID" value="MBW0519147.1"/>
    <property type="molecule type" value="Genomic_DNA"/>
</dbReference>
<keyword evidence="2" id="KW-1185">Reference proteome</keyword>
<reference evidence="1" key="1">
    <citation type="submission" date="2021-03" db="EMBL/GenBank/DDBJ databases">
        <title>Draft genome sequence of rust myrtle Austropuccinia psidii MF-1, a brazilian biotype.</title>
        <authorList>
            <person name="Quecine M.C."/>
            <person name="Pachon D.M.R."/>
            <person name="Bonatelli M.L."/>
            <person name="Correr F.H."/>
            <person name="Franceschini L.M."/>
            <person name="Leite T.F."/>
            <person name="Margarido G.R.A."/>
            <person name="Almeida C.A."/>
            <person name="Ferrarezi J.A."/>
            <person name="Labate C.A."/>
        </authorList>
    </citation>
    <scope>NUCLEOTIDE SEQUENCE</scope>
    <source>
        <strain evidence="1">MF-1</strain>
    </source>
</reference>
<evidence type="ECO:0000313" key="2">
    <source>
        <dbReference type="Proteomes" id="UP000765509"/>
    </source>
</evidence>
<proteinExistence type="predicted"/>
<name>A0A9Q3HWV8_9BASI</name>